<organism evidence="2 3">
    <name type="scientific">Sphaerisporangium album</name>
    <dbReference type="NCBI Taxonomy" id="509200"/>
    <lineage>
        <taxon>Bacteria</taxon>
        <taxon>Bacillati</taxon>
        <taxon>Actinomycetota</taxon>
        <taxon>Actinomycetes</taxon>
        <taxon>Streptosporangiales</taxon>
        <taxon>Streptosporangiaceae</taxon>
        <taxon>Sphaerisporangium</taxon>
    </lineage>
</organism>
<comment type="caution">
    <text evidence="2">The sequence shown here is derived from an EMBL/GenBank/DDBJ whole genome shotgun (WGS) entry which is preliminary data.</text>
</comment>
<protein>
    <recommendedName>
        <fullName evidence="4">DUF4352 domain-containing protein</fullName>
    </recommendedName>
</protein>
<dbReference type="AlphaFoldDB" id="A0A367FPJ3"/>
<dbReference type="Proteomes" id="UP000253094">
    <property type="component" value="Unassembled WGS sequence"/>
</dbReference>
<dbReference type="RefSeq" id="WP_114028312.1">
    <property type="nucleotide sequence ID" value="NZ_QOIL01000004.1"/>
</dbReference>
<evidence type="ECO:0000313" key="2">
    <source>
        <dbReference type="EMBL" id="RCG31742.1"/>
    </source>
</evidence>
<evidence type="ECO:0000313" key="3">
    <source>
        <dbReference type="Proteomes" id="UP000253094"/>
    </source>
</evidence>
<name>A0A367FPJ3_9ACTN</name>
<evidence type="ECO:0000256" key="1">
    <source>
        <dbReference type="SAM" id="MobiDB-lite"/>
    </source>
</evidence>
<feature type="region of interest" description="Disordered" evidence="1">
    <location>
        <begin position="1"/>
        <end position="22"/>
    </location>
</feature>
<accession>A0A367FPJ3</accession>
<dbReference type="OrthoDB" id="3530951at2"/>
<proteinExistence type="predicted"/>
<dbReference type="EMBL" id="QOIL01000004">
    <property type="protein sequence ID" value="RCG31742.1"/>
    <property type="molecule type" value="Genomic_DNA"/>
</dbReference>
<sequence length="218" mass="23794">MVTHPGFVPDAPARPSPQGAPRARVPVWRRVLGAIAGLALACGAVYVQSLVLTPDQLNDPITTSGGMHDELVTDRFSTRVERLEFARTVRVKQTYTTDEATTDNIFLIVKVGATTPRRPTRLDAHLLTADGLRFEPTDRVAATASMADKWVQPGWWRSGFFFFEVPKPAVAGLRLVVAEPETLFGDTWVAETSADLGLDETEAERMVGAAKDVYEVTG</sequence>
<gene>
    <name evidence="2" type="ORF">DQ384_09390</name>
</gene>
<evidence type="ECO:0008006" key="4">
    <source>
        <dbReference type="Google" id="ProtNLM"/>
    </source>
</evidence>
<reference evidence="2 3" key="1">
    <citation type="submission" date="2018-06" db="EMBL/GenBank/DDBJ databases">
        <title>Sphaerisporangium craniellae sp. nov., isolated from a marine sponge in the South China Sea.</title>
        <authorList>
            <person name="Li L."/>
        </authorList>
    </citation>
    <scope>NUCLEOTIDE SEQUENCE [LARGE SCALE GENOMIC DNA]</scope>
    <source>
        <strain evidence="2 3">CCTCC AA 208026</strain>
    </source>
</reference>
<keyword evidence="3" id="KW-1185">Reference proteome</keyword>